<feature type="chain" id="PRO_5005967416" description="5'-Nucleotidase C-terminal domain-containing protein" evidence="1">
    <location>
        <begin position="25"/>
        <end position="661"/>
    </location>
</feature>
<dbReference type="SUPFAM" id="SSF55816">
    <property type="entry name" value="5'-nucleotidase (syn. UDP-sugar hydrolase), C-terminal domain"/>
    <property type="match status" value="1"/>
</dbReference>
<feature type="signal peptide" evidence="1">
    <location>
        <begin position="1"/>
        <end position="24"/>
    </location>
</feature>
<dbReference type="GO" id="GO:0009166">
    <property type="term" value="P:nucleotide catabolic process"/>
    <property type="evidence" value="ECO:0007669"/>
    <property type="project" value="InterPro"/>
</dbReference>
<dbReference type="PANTHER" id="PTHR11575:SF24">
    <property type="entry name" value="5'-NUCLEOTIDASE"/>
    <property type="match status" value="1"/>
</dbReference>
<dbReference type="Gene3D" id="3.90.780.10">
    <property type="entry name" value="5'-Nucleotidase, C-terminal domain"/>
    <property type="match status" value="1"/>
</dbReference>
<comment type="caution">
    <text evidence="4">The sequence shown here is derived from an EMBL/GenBank/DDBJ whole genome shotgun (WGS) entry which is preliminary data.</text>
</comment>
<dbReference type="SUPFAM" id="SSF56300">
    <property type="entry name" value="Metallo-dependent phosphatases"/>
    <property type="match status" value="1"/>
</dbReference>
<dbReference type="InterPro" id="IPR029052">
    <property type="entry name" value="Metallo-depent_PP-like"/>
</dbReference>
<dbReference type="GO" id="GO:0000166">
    <property type="term" value="F:nucleotide binding"/>
    <property type="evidence" value="ECO:0007669"/>
    <property type="project" value="UniProtKB-KW"/>
</dbReference>
<proteinExistence type="inferred from homology"/>
<dbReference type="PROSITE" id="PS00786">
    <property type="entry name" value="5_NUCLEOTIDASE_2"/>
    <property type="match status" value="1"/>
</dbReference>
<evidence type="ECO:0000313" key="5">
    <source>
        <dbReference type="Proteomes" id="UP000053274"/>
    </source>
</evidence>
<dbReference type="AlphaFoldDB" id="A0A0R2PGQ9"/>
<dbReference type="InterPro" id="IPR006146">
    <property type="entry name" value="5'-Nucleotdase_CS"/>
</dbReference>
<dbReference type="Gene3D" id="3.60.21.10">
    <property type="match status" value="1"/>
</dbReference>
<dbReference type="Proteomes" id="UP000053274">
    <property type="component" value="Unassembled WGS sequence"/>
</dbReference>
<dbReference type="GO" id="GO:0030288">
    <property type="term" value="C:outer membrane-bounded periplasmic space"/>
    <property type="evidence" value="ECO:0007669"/>
    <property type="project" value="TreeGrafter"/>
</dbReference>
<keyword evidence="1" id="KW-0732">Signal</keyword>
<name>A0A0R2PGQ9_9ACTN</name>
<evidence type="ECO:0000256" key="2">
    <source>
        <dbReference type="SAM" id="MobiDB-lite"/>
    </source>
</evidence>
<sequence length="661" mass="69091">MKLKKAVVTSVALAFLAQMSLANASFFSDTGSAVTLTILHNNDGESALLPDQSYKTSQGTLMFGGAAGFSTVMKREAKAAKAANNALLSVYAGDSFLASKLLICSEPANPKSTATVYDGIAQSMMPYDVHVLGNHEFDYGTGFLKRYIESFSSKARYPFISGNMDFTTNDDLSSLVNKKEPILRGLLVGKKLGQSYIHKDYNTGAIFGVVSAITPTLRTISSPGTAKVTSSDIATTAALINKQVEGLQAKGVNKIILVSHLQGVAYDKQLIALLKDVDVAIAGGGDDLLTSPDVPESIQLIPGEGKPVGKYPEMVKDANGVDVPLITTKGGYNYLGRFDVAFDAKGKVSSYNKTTSYPRRVIPSSAVSRALGVTDAVNPDSRIVRAVEVPVNACLAGFAKPIASSQIVFETDRGSATVLGVRTAETSGGNLVADAFIHAYTTRAAGANLPAAGSTNPVVSLQNGGGIRQGGGTKFPTTGAVGAISRGNTFDLLPFDNRLVAITNVSAANIKEILERSCSVSTSGGGQFLQIGGMKVTCSRSGTATVVSNPTGDSYAGNITTAGTRVKDVTLNDGRILVKDGAVVANAPAVTVVTNNFTAEGGDNYPTLAKLVKVGFGVSYEQALYDYLLSFPKNSAGLPEIPSSDARYNKSTGEGRFTWLP</sequence>
<dbReference type="GO" id="GO:0046872">
    <property type="term" value="F:metal ion binding"/>
    <property type="evidence" value="ECO:0007669"/>
    <property type="project" value="InterPro"/>
</dbReference>
<feature type="region of interest" description="Disordered" evidence="2">
    <location>
        <begin position="640"/>
        <end position="661"/>
    </location>
</feature>
<comment type="similarity">
    <text evidence="1">Belongs to the 5'-nucleotidase family.</text>
</comment>
<evidence type="ECO:0000313" key="4">
    <source>
        <dbReference type="EMBL" id="KRO35235.1"/>
    </source>
</evidence>
<evidence type="ECO:0000256" key="1">
    <source>
        <dbReference type="RuleBase" id="RU362119"/>
    </source>
</evidence>
<dbReference type="PANTHER" id="PTHR11575">
    <property type="entry name" value="5'-NUCLEOTIDASE-RELATED"/>
    <property type="match status" value="1"/>
</dbReference>
<evidence type="ECO:0000259" key="3">
    <source>
        <dbReference type="Pfam" id="PF02872"/>
    </source>
</evidence>
<keyword evidence="1" id="KW-0378">Hydrolase</keyword>
<dbReference type="InterPro" id="IPR036907">
    <property type="entry name" value="5'-Nucleotdase_C_sf"/>
</dbReference>
<dbReference type="Pfam" id="PF02872">
    <property type="entry name" value="5_nucleotid_C"/>
    <property type="match status" value="1"/>
</dbReference>
<gene>
    <name evidence="4" type="ORF">ABR54_02210</name>
</gene>
<organism evidence="4 5">
    <name type="scientific">Actinobacteria bacterium BACL15 MAG-120619-bin91</name>
    <dbReference type="NCBI Taxonomy" id="1655562"/>
    <lineage>
        <taxon>Bacteria</taxon>
        <taxon>Bacillati</taxon>
        <taxon>Actinomycetota</taxon>
        <taxon>Actinomycetes</taxon>
        <taxon>Actinomycetes incertae sedis</taxon>
        <taxon>ac1 cluster</taxon>
    </lineage>
</organism>
<dbReference type="PRINTS" id="PR01607">
    <property type="entry name" value="APYRASEFAMLY"/>
</dbReference>
<dbReference type="GO" id="GO:0008768">
    <property type="term" value="F:UDP-sugar diphosphatase activity"/>
    <property type="evidence" value="ECO:0007669"/>
    <property type="project" value="TreeGrafter"/>
</dbReference>
<dbReference type="GO" id="GO:0008253">
    <property type="term" value="F:5'-nucleotidase activity"/>
    <property type="evidence" value="ECO:0007669"/>
    <property type="project" value="TreeGrafter"/>
</dbReference>
<protein>
    <recommendedName>
        <fullName evidence="3">5'-Nucleotidase C-terminal domain-containing protein</fullName>
    </recommendedName>
</protein>
<dbReference type="InterPro" id="IPR006179">
    <property type="entry name" value="5_nucleotidase/apyrase"/>
</dbReference>
<keyword evidence="1" id="KW-0547">Nucleotide-binding</keyword>
<feature type="domain" description="5'-Nucleotidase C-terminal" evidence="3">
    <location>
        <begin position="420"/>
        <end position="609"/>
    </location>
</feature>
<reference evidence="4 5" key="1">
    <citation type="submission" date="2015-10" db="EMBL/GenBank/DDBJ databases">
        <title>Metagenome-Assembled Genomes uncover a global brackish microbiome.</title>
        <authorList>
            <person name="Hugerth L.W."/>
            <person name="Larsson J."/>
            <person name="Alneberg J."/>
            <person name="Lindh M.V."/>
            <person name="Legrand C."/>
            <person name="Pinhassi J."/>
            <person name="Andersson A.F."/>
        </authorList>
    </citation>
    <scope>NUCLEOTIDE SEQUENCE [LARGE SCALE GENOMIC DNA]</scope>
    <source>
        <strain evidence="4">BACL15 MAG-120619-bin91</strain>
    </source>
</reference>
<dbReference type="EMBL" id="LIAM01000145">
    <property type="protein sequence ID" value="KRO35235.1"/>
    <property type="molecule type" value="Genomic_DNA"/>
</dbReference>
<accession>A0A0R2PGQ9</accession>
<dbReference type="InterPro" id="IPR008334">
    <property type="entry name" value="5'-Nucleotdase_C"/>
</dbReference>